<name>A0ABN0JGJ4_9GAMM</name>
<dbReference type="EMBL" id="APOI01000008">
    <property type="protein sequence ID" value="ENU24354.1"/>
    <property type="molecule type" value="Genomic_DNA"/>
</dbReference>
<protein>
    <recommendedName>
        <fullName evidence="3">Chemotaxis protein</fullName>
    </recommendedName>
</protein>
<sequence>MSYQTSIHFDPTALLIIKNEIDNSIKLVETAVNTLAEEQALPFGIDDALNQFEQCTQVLALIDMPHLSQITQYSAELMRKIMAQPQQIQTSDVIALSEGTTMLKRYIEFICLREVKVPQFLLDTLNRLEKALGKPLTKEGQTVQPLLEFITPSFNLPQAPSLEQSQYIHQLYKLCLNKLIRQSETALDLQGIKLVGVYVAGLATAQPSQQYWQLVNVGLSHINELSITEARLRTLIQIETNIGKFLLQPASFKNSIADLADILCICISQEDDVSHHIREQLNIGDELLSDTQLQVLSRHLYGPDYETVHTISQLMTDEMAQIRNEIEYNHQNMSAEKTQELQQKLHQLSNVFKVLNLNEAARELTQQAEKLSQPNTLTDATSVQQLMNSILASMNSIGILERNYTSSRLQLRVNNMQISLDRLDEAHKALLTETKTLIDTLTQTLSLYIQDPAAHSLEALPEYLKELSGAALFLGSSAQQTALLGAAHFAQYRLAQNQAFNAEQINCILNVVAGLDLLVDNLKNKQPVLQSMFDVALSNSQQLQTIAA</sequence>
<gene>
    <name evidence="1" type="ORF">F993_00592</name>
</gene>
<dbReference type="SUPFAM" id="SSF47226">
    <property type="entry name" value="Histidine-containing phosphotransfer domain, HPT domain"/>
    <property type="match status" value="1"/>
</dbReference>
<dbReference type="RefSeq" id="WP_004652628.1">
    <property type="nucleotide sequence ID" value="NZ_KB849179.1"/>
</dbReference>
<dbReference type="Proteomes" id="UP000013034">
    <property type="component" value="Unassembled WGS sequence"/>
</dbReference>
<evidence type="ECO:0000313" key="1">
    <source>
        <dbReference type="EMBL" id="ENU24354.1"/>
    </source>
</evidence>
<dbReference type="InterPro" id="IPR036641">
    <property type="entry name" value="HPT_dom_sf"/>
</dbReference>
<comment type="caution">
    <text evidence="1">The sequence shown here is derived from an EMBL/GenBank/DDBJ whole genome shotgun (WGS) entry which is preliminary data.</text>
</comment>
<keyword evidence="2" id="KW-1185">Reference proteome</keyword>
<proteinExistence type="predicted"/>
<evidence type="ECO:0000313" key="2">
    <source>
        <dbReference type="Proteomes" id="UP000013034"/>
    </source>
</evidence>
<evidence type="ECO:0008006" key="3">
    <source>
        <dbReference type="Google" id="ProtNLM"/>
    </source>
</evidence>
<accession>A0ABN0JGJ4</accession>
<organism evidence="1 2">
    <name type="scientific">Acinetobacter proteolyticus</name>
    <dbReference type="NCBI Taxonomy" id="1776741"/>
    <lineage>
        <taxon>Bacteria</taxon>
        <taxon>Pseudomonadati</taxon>
        <taxon>Pseudomonadota</taxon>
        <taxon>Gammaproteobacteria</taxon>
        <taxon>Moraxellales</taxon>
        <taxon>Moraxellaceae</taxon>
        <taxon>Acinetobacter</taxon>
    </lineage>
</organism>
<reference evidence="1 2" key="1">
    <citation type="submission" date="2013-02" db="EMBL/GenBank/DDBJ databases">
        <title>The Genome Sequence of Acinetobacter sp. NIPH 809.</title>
        <authorList>
            <consortium name="The Broad Institute Genome Sequencing Platform"/>
            <consortium name="The Broad Institute Genome Sequencing Center for Infectious Disease"/>
            <person name="Cerqueira G."/>
            <person name="Feldgarden M."/>
            <person name="Courvalin P."/>
            <person name="Perichon B."/>
            <person name="Grillot-Courvalin C."/>
            <person name="Clermont D."/>
            <person name="Rocha E."/>
            <person name="Yoon E.-J."/>
            <person name="Nemec A."/>
            <person name="Walker B."/>
            <person name="Young S.K."/>
            <person name="Zeng Q."/>
            <person name="Gargeya S."/>
            <person name="Fitzgerald M."/>
            <person name="Haas B."/>
            <person name="Abouelleil A."/>
            <person name="Alvarado L."/>
            <person name="Arachchi H.M."/>
            <person name="Berlin A.M."/>
            <person name="Chapman S.B."/>
            <person name="Dewar J."/>
            <person name="Goldberg J."/>
            <person name="Griggs A."/>
            <person name="Gujja S."/>
            <person name="Hansen M."/>
            <person name="Howarth C."/>
            <person name="Imamovic A."/>
            <person name="Larimer J."/>
            <person name="McCowan C."/>
            <person name="Murphy C."/>
            <person name="Neiman D."/>
            <person name="Pearson M."/>
            <person name="Priest M."/>
            <person name="Roberts A."/>
            <person name="Saif S."/>
            <person name="Shea T."/>
            <person name="Sisk P."/>
            <person name="Sykes S."/>
            <person name="Wortman J."/>
            <person name="Nusbaum C."/>
            <person name="Birren B."/>
        </authorList>
    </citation>
    <scope>NUCLEOTIDE SEQUENCE [LARGE SCALE GENOMIC DNA]</scope>
    <source>
        <strain evidence="1 2">NIPH 809</strain>
    </source>
</reference>